<proteinExistence type="inferred from homology"/>
<accession>A0A1Y2LKW2</accession>
<comment type="similarity">
    <text evidence="1">Belongs to the short-chain dehydrogenases/reductases (SDR) family.</text>
</comment>
<name>A0A1Y2LKW2_EPING</name>
<dbReference type="Proteomes" id="UP000193240">
    <property type="component" value="Unassembled WGS sequence"/>
</dbReference>
<dbReference type="Pfam" id="PF00106">
    <property type="entry name" value="adh_short"/>
    <property type="match status" value="1"/>
</dbReference>
<dbReference type="InterPro" id="IPR036291">
    <property type="entry name" value="NAD(P)-bd_dom_sf"/>
</dbReference>
<dbReference type="SUPFAM" id="SSF51735">
    <property type="entry name" value="NAD(P)-binding Rossmann-fold domains"/>
    <property type="match status" value="1"/>
</dbReference>
<dbReference type="Gene3D" id="3.40.50.720">
    <property type="entry name" value="NAD(P)-binding Rossmann-like Domain"/>
    <property type="match status" value="1"/>
</dbReference>
<evidence type="ECO:0000256" key="2">
    <source>
        <dbReference type="ARBA" id="ARBA00023002"/>
    </source>
</evidence>
<dbReference type="FunCoup" id="A0A1Y2LKW2">
    <property type="interactions" value="249"/>
</dbReference>
<dbReference type="AlphaFoldDB" id="A0A1Y2LKW2"/>
<dbReference type="InterPro" id="IPR002347">
    <property type="entry name" value="SDR_fam"/>
</dbReference>
<evidence type="ECO:0000313" key="4">
    <source>
        <dbReference type="Proteomes" id="UP000193240"/>
    </source>
</evidence>
<evidence type="ECO:0000256" key="1">
    <source>
        <dbReference type="ARBA" id="ARBA00006484"/>
    </source>
</evidence>
<dbReference type="OMA" id="RFEQWIV"/>
<dbReference type="PRINTS" id="PR00081">
    <property type="entry name" value="GDHRDH"/>
</dbReference>
<protein>
    <recommendedName>
        <fullName evidence="5">Oxidoreductase</fullName>
    </recommendedName>
</protein>
<gene>
    <name evidence="3" type="ORF">B5807_10663</name>
</gene>
<keyword evidence="4" id="KW-1185">Reference proteome</keyword>
<reference evidence="3 4" key="1">
    <citation type="journal article" date="2017" name="Genome Announc.">
        <title>Genome sequence of the saprophytic ascomycete Epicoccum nigrum ICMP 19927 strain isolated from New Zealand.</title>
        <authorList>
            <person name="Fokin M."/>
            <person name="Fleetwood D."/>
            <person name="Weir B.S."/>
            <person name="Villas-Boas S.G."/>
        </authorList>
    </citation>
    <scope>NUCLEOTIDE SEQUENCE [LARGE SCALE GENOMIC DNA]</scope>
    <source>
        <strain evidence="3 4">ICMP 19927</strain>
    </source>
</reference>
<evidence type="ECO:0000313" key="3">
    <source>
        <dbReference type="EMBL" id="OSS44643.1"/>
    </source>
</evidence>
<dbReference type="PANTHER" id="PTHR24320">
    <property type="entry name" value="RETINOL DEHYDROGENASE"/>
    <property type="match status" value="1"/>
</dbReference>
<dbReference type="STRING" id="105696.A0A1Y2LKW2"/>
<sequence>MVDKTGKDFNPSSDIPSLAGKIILITGGTAGLGTESVKALAAHSPSHIYFTGRNASAAESLISSIHSHHPTVPLTFIPLDLSSLASVAHGIETGFKHDRLDILMLNAGIIAKPPSLSPDGYEIQFATNHLGHALVTKKLLPFLLKAAEAPGADVRVISNTSEGYDFHRLIAGGISFAELERGSTMDRALLGPWVRYGQSKLANILHAAELGRRHPRITAVSVHPGVVKTPMLYGLQGHNKWLSSFGMWIKGMVAVEPHEGAWNQLWCAAGARSGELVNGAVYWPVGVDNTDNLGPLGRDRDLAERLWDWTEDVLSKHGN</sequence>
<dbReference type="GO" id="GO:0016491">
    <property type="term" value="F:oxidoreductase activity"/>
    <property type="evidence" value="ECO:0007669"/>
    <property type="project" value="UniProtKB-KW"/>
</dbReference>
<dbReference type="EMBL" id="KZ107856">
    <property type="protein sequence ID" value="OSS44643.1"/>
    <property type="molecule type" value="Genomic_DNA"/>
</dbReference>
<organism evidence="3 4">
    <name type="scientific">Epicoccum nigrum</name>
    <name type="common">Soil fungus</name>
    <name type="synonym">Epicoccum purpurascens</name>
    <dbReference type="NCBI Taxonomy" id="105696"/>
    <lineage>
        <taxon>Eukaryota</taxon>
        <taxon>Fungi</taxon>
        <taxon>Dikarya</taxon>
        <taxon>Ascomycota</taxon>
        <taxon>Pezizomycotina</taxon>
        <taxon>Dothideomycetes</taxon>
        <taxon>Pleosporomycetidae</taxon>
        <taxon>Pleosporales</taxon>
        <taxon>Pleosporineae</taxon>
        <taxon>Didymellaceae</taxon>
        <taxon>Epicoccum</taxon>
    </lineage>
</organism>
<keyword evidence="2" id="KW-0560">Oxidoreductase</keyword>
<dbReference type="InParanoid" id="A0A1Y2LKW2"/>
<evidence type="ECO:0008006" key="5">
    <source>
        <dbReference type="Google" id="ProtNLM"/>
    </source>
</evidence>
<dbReference type="PANTHER" id="PTHR24320:SF154">
    <property type="entry name" value="OXIDOREDUCTASE, SHORT-CHAIN DEHYDROGENASE_REDUCTASE FAMILY (AFU_ORTHOLOGUE AFUA_2G04560)"/>
    <property type="match status" value="1"/>
</dbReference>